<evidence type="ECO:0000313" key="3">
    <source>
        <dbReference type="Proteomes" id="UP000675409"/>
    </source>
</evidence>
<evidence type="ECO:0008006" key="4">
    <source>
        <dbReference type="Google" id="ProtNLM"/>
    </source>
</evidence>
<keyword evidence="3" id="KW-1185">Reference proteome</keyword>
<keyword evidence="1" id="KW-1133">Transmembrane helix</keyword>
<dbReference type="RefSeq" id="WP_201850329.1">
    <property type="nucleotide sequence ID" value="NZ_JABBYC010000052.1"/>
</dbReference>
<feature type="transmembrane region" description="Helical" evidence="1">
    <location>
        <begin position="64"/>
        <end position="90"/>
    </location>
</feature>
<dbReference type="EMBL" id="JABBYC010000052">
    <property type="protein sequence ID" value="MBL0888351.1"/>
    <property type="molecule type" value="Genomic_DNA"/>
</dbReference>
<feature type="transmembrane region" description="Helical" evidence="1">
    <location>
        <begin position="24"/>
        <end position="44"/>
    </location>
</feature>
<name>A0ABS1LPY7_9MICO</name>
<feature type="transmembrane region" description="Helical" evidence="1">
    <location>
        <begin position="147"/>
        <end position="171"/>
    </location>
</feature>
<keyword evidence="1" id="KW-0472">Membrane</keyword>
<dbReference type="Proteomes" id="UP000675409">
    <property type="component" value="Unassembled WGS sequence"/>
</dbReference>
<reference evidence="2 3" key="1">
    <citation type="journal article" date="2021" name="Arch. Microbiol.">
        <title>Myceligenerans indicum sp. nov., an actinobacterium isolated from mangrove sediment of Sundarbans, India.</title>
        <authorList>
            <person name="Asha K."/>
            <person name="Bhadury P."/>
        </authorList>
    </citation>
    <scope>NUCLEOTIDE SEQUENCE [LARGE SCALE GENOMIC DNA]</scope>
    <source>
        <strain evidence="2 3">I2</strain>
    </source>
</reference>
<evidence type="ECO:0000313" key="2">
    <source>
        <dbReference type="EMBL" id="MBL0888351.1"/>
    </source>
</evidence>
<organism evidence="2 3">
    <name type="scientific">Myceligenerans indicum</name>
    <dbReference type="NCBI Taxonomy" id="2593663"/>
    <lineage>
        <taxon>Bacteria</taxon>
        <taxon>Bacillati</taxon>
        <taxon>Actinomycetota</taxon>
        <taxon>Actinomycetes</taxon>
        <taxon>Micrococcales</taxon>
        <taxon>Promicromonosporaceae</taxon>
        <taxon>Myceligenerans</taxon>
    </lineage>
</organism>
<accession>A0ABS1LPY7</accession>
<feature type="transmembrane region" description="Helical" evidence="1">
    <location>
        <begin position="178"/>
        <end position="196"/>
    </location>
</feature>
<feature type="transmembrane region" description="Helical" evidence="1">
    <location>
        <begin position="202"/>
        <end position="222"/>
    </location>
</feature>
<sequence>MTIIDTAAVLPDVARFRGLVRTGAWAAFAGVALILVQIPIYAAWPPPGTTQGLFELLADDPVRGLITLDVLYVVSNLLAYLLYLALAVALWRVSPSAVVVALAFGTLGMAAYLASPRAVEMLTLARAYQDAGADERVALLATGDGMVATWIGTAFDVYYLFNLVALLVLAVLMYRSAVFGRATAWWGLTAALLMAVPSSFGTLGLVFALVSLAPWSVFAVLVGRRMLGLLATAEGREPGRARADEAAGR</sequence>
<evidence type="ECO:0000256" key="1">
    <source>
        <dbReference type="SAM" id="Phobius"/>
    </source>
</evidence>
<comment type="caution">
    <text evidence="2">The sequence shown here is derived from an EMBL/GenBank/DDBJ whole genome shotgun (WGS) entry which is preliminary data.</text>
</comment>
<gene>
    <name evidence="2" type="ORF">HGK34_19030</name>
</gene>
<proteinExistence type="predicted"/>
<feature type="transmembrane region" description="Helical" evidence="1">
    <location>
        <begin position="97"/>
        <end position="114"/>
    </location>
</feature>
<keyword evidence="1" id="KW-0812">Transmembrane</keyword>
<protein>
    <recommendedName>
        <fullName evidence="4">DUF4386 family protein</fullName>
    </recommendedName>
</protein>